<evidence type="ECO:0000256" key="6">
    <source>
        <dbReference type="ARBA" id="ARBA00022692"/>
    </source>
</evidence>
<protein>
    <recommendedName>
        <fullName evidence="5 11">UDP-N-acetylglucosamine transferase subunit ALG14</fullName>
    </recommendedName>
    <alternativeName>
        <fullName evidence="10 11">Asparagine-linked glycosylation protein 14</fullName>
    </alternativeName>
</protein>
<evidence type="ECO:0000256" key="10">
    <source>
        <dbReference type="ARBA" id="ARBA00032062"/>
    </source>
</evidence>
<evidence type="ECO:0000256" key="2">
    <source>
        <dbReference type="ARBA" id="ARBA00004590"/>
    </source>
</evidence>
<evidence type="ECO:0000256" key="5">
    <source>
        <dbReference type="ARBA" id="ARBA00017467"/>
    </source>
</evidence>
<dbReference type="PANTHER" id="PTHR12154:SF4">
    <property type="entry name" value="UDP-N-ACETYLGLUCOSAMINE TRANSFERASE SUBUNIT ALG14 HOMOLOG"/>
    <property type="match status" value="1"/>
</dbReference>
<keyword evidence="9" id="KW-0472">Membrane</keyword>
<accession>A0A9P8P067</accession>
<comment type="similarity">
    <text evidence="3 11">Belongs to the ALG14 family.</text>
</comment>
<reference evidence="12" key="1">
    <citation type="journal article" date="2021" name="Open Biol.">
        <title>Shared evolutionary footprints suggest mitochondrial oxidative damage underlies multiple complex I losses in fungi.</title>
        <authorList>
            <person name="Schikora-Tamarit M.A."/>
            <person name="Marcet-Houben M."/>
            <person name="Nosek J."/>
            <person name="Gabaldon T."/>
        </authorList>
    </citation>
    <scope>NUCLEOTIDE SEQUENCE</scope>
    <source>
        <strain evidence="12">CBS6075</strain>
    </source>
</reference>
<reference evidence="12" key="2">
    <citation type="submission" date="2021-01" db="EMBL/GenBank/DDBJ databases">
        <authorList>
            <person name="Schikora-Tamarit M.A."/>
        </authorList>
    </citation>
    <scope>NUCLEOTIDE SEQUENCE</scope>
    <source>
        <strain evidence="12">CBS6075</strain>
    </source>
</reference>
<dbReference type="GO" id="GO:0031965">
    <property type="term" value="C:nuclear membrane"/>
    <property type="evidence" value="ECO:0007669"/>
    <property type="project" value="UniProtKB-SubCell"/>
</dbReference>
<keyword evidence="8" id="KW-1133">Transmembrane helix</keyword>
<dbReference type="Gene3D" id="3.40.50.2000">
    <property type="entry name" value="Glycogen Phosphorylase B"/>
    <property type="match status" value="1"/>
</dbReference>
<dbReference type="PANTHER" id="PTHR12154">
    <property type="entry name" value="GLYCOSYL TRANSFERASE-RELATED"/>
    <property type="match status" value="1"/>
</dbReference>
<evidence type="ECO:0000256" key="3">
    <source>
        <dbReference type="ARBA" id="ARBA00009731"/>
    </source>
</evidence>
<evidence type="ECO:0000256" key="1">
    <source>
        <dbReference type="ARBA" id="ARBA00004389"/>
    </source>
</evidence>
<dbReference type="Pfam" id="PF08660">
    <property type="entry name" value="Alg14"/>
    <property type="match status" value="1"/>
</dbReference>
<proteinExistence type="inferred from homology"/>
<dbReference type="AlphaFoldDB" id="A0A9P8P067"/>
<gene>
    <name evidence="11" type="primary">ALG14</name>
    <name evidence="12" type="ORF">OGAPHI_005679</name>
</gene>
<keyword evidence="7 11" id="KW-0256">Endoplasmic reticulum</keyword>
<evidence type="ECO:0000256" key="8">
    <source>
        <dbReference type="ARBA" id="ARBA00022989"/>
    </source>
</evidence>
<dbReference type="GO" id="GO:0004577">
    <property type="term" value="F:N-acetylglucosaminyldiphosphodolichol N-acetylglucosaminyltransferase activity"/>
    <property type="evidence" value="ECO:0007669"/>
    <property type="project" value="TreeGrafter"/>
</dbReference>
<sequence length="216" mass="24089">MNEQLFTILATLVLVPMLLATLRLVFVLPSCRKFAPGPKSISTTPKSVLILLGSGGHTGEMIRVLKQFEHFGLLKRTYAISDSDKTSLASLQAIEKSPSTIILPRARNVGENKVSAIIRSLKSFIATFRTFATLKTYPDVFLCNGPGTAIPIAYVLFFFKFLGLCHTKIIYVESLARVKQLSLTGWLILPISDRILVQWESLAKKYKRCEYHGILV</sequence>
<evidence type="ECO:0000256" key="7">
    <source>
        <dbReference type="ARBA" id="ARBA00022824"/>
    </source>
</evidence>
<evidence type="ECO:0000313" key="13">
    <source>
        <dbReference type="Proteomes" id="UP000769157"/>
    </source>
</evidence>
<keyword evidence="6" id="KW-0812">Transmembrane</keyword>
<dbReference type="Proteomes" id="UP000769157">
    <property type="component" value="Unassembled WGS sequence"/>
</dbReference>
<evidence type="ECO:0000313" key="12">
    <source>
        <dbReference type="EMBL" id="KAH3662427.1"/>
    </source>
</evidence>
<dbReference type="EMBL" id="JAEUBE010000378">
    <property type="protein sequence ID" value="KAH3662427.1"/>
    <property type="molecule type" value="Genomic_DNA"/>
</dbReference>
<dbReference type="OrthoDB" id="17098at2759"/>
<dbReference type="InterPro" id="IPR013969">
    <property type="entry name" value="Oligosacch_biosynth_Alg14"/>
</dbReference>
<evidence type="ECO:0000256" key="4">
    <source>
        <dbReference type="ARBA" id="ARBA00011335"/>
    </source>
</evidence>
<comment type="subunit">
    <text evidence="4 11">Heterodimer with ALG13 to form a functional enzyme.</text>
</comment>
<evidence type="ECO:0000256" key="11">
    <source>
        <dbReference type="RuleBase" id="RU362127"/>
    </source>
</evidence>
<name>A0A9P8P067_9ASCO</name>
<dbReference type="GO" id="GO:0043541">
    <property type="term" value="C:UDP-N-acetylglucosamine transferase complex"/>
    <property type="evidence" value="ECO:0007669"/>
    <property type="project" value="TreeGrafter"/>
</dbReference>
<comment type="subcellular location">
    <subcellularLocation>
        <location evidence="1 11">Endoplasmic reticulum membrane</location>
        <topology evidence="1 11">Single-pass membrane protein</topology>
    </subcellularLocation>
    <subcellularLocation>
        <location evidence="2">Nucleus membrane</location>
        <topology evidence="2">Single-pass membrane protein</topology>
    </subcellularLocation>
</comment>
<keyword evidence="13" id="KW-1185">Reference proteome</keyword>
<dbReference type="GO" id="GO:0006488">
    <property type="term" value="P:dolichol-linked oligosaccharide biosynthetic process"/>
    <property type="evidence" value="ECO:0007669"/>
    <property type="project" value="InterPro"/>
</dbReference>
<organism evidence="12 13">
    <name type="scientific">Ogataea philodendri</name>
    <dbReference type="NCBI Taxonomy" id="1378263"/>
    <lineage>
        <taxon>Eukaryota</taxon>
        <taxon>Fungi</taxon>
        <taxon>Dikarya</taxon>
        <taxon>Ascomycota</taxon>
        <taxon>Saccharomycotina</taxon>
        <taxon>Pichiomycetes</taxon>
        <taxon>Pichiales</taxon>
        <taxon>Pichiaceae</taxon>
        <taxon>Ogataea</taxon>
    </lineage>
</organism>
<comment type="caution">
    <text evidence="12">The sequence shown here is derived from an EMBL/GenBank/DDBJ whole genome shotgun (WGS) entry which is preliminary data.</text>
</comment>
<comment type="function">
    <text evidence="11">Involved in protein N-glycosylation. Essential for the second step of the dolichol-linked oligosaccharide pathway. Anchors the catalytic subunit ALG13 to the ER.</text>
</comment>
<evidence type="ECO:0000256" key="9">
    <source>
        <dbReference type="ARBA" id="ARBA00023136"/>
    </source>
</evidence>